<sequence>MTLKTLDEDLRNKTSMAHSNLRRMKATMPHSTGWNEGRCFYEPTDFYVGNVIYVRNTPYLLLEADEYTYDYLEQHCEKFPHSNIKKITGEFTEWVPDKCEELKNGFEKYDPEKTGYINFDQFMEVLYEEMPNEIKLQYPEHAVRTVGRWYAEEKYTGLCFHEMRRKVQTELFRKKFYDFEDLKLALQIHDKEKSGYLDPDRVYYVMRTTKSLEINRDVLKSFLYK</sequence>
<evidence type="ECO:0000313" key="8">
    <source>
        <dbReference type="Proteomes" id="UP001054837"/>
    </source>
</evidence>
<comment type="subcellular location">
    <subcellularLocation>
        <location evidence="1">Cytoplasm</location>
        <location evidence="1">Cytoskeleton</location>
        <location evidence="1">Cilium axoneme</location>
    </subcellularLocation>
</comment>
<dbReference type="Proteomes" id="UP001054837">
    <property type="component" value="Unassembled WGS sequence"/>
</dbReference>
<proteinExistence type="predicted"/>
<evidence type="ECO:0000256" key="2">
    <source>
        <dbReference type="ARBA" id="ARBA00022490"/>
    </source>
</evidence>
<name>A0AAV4W7L5_9ARAC</name>
<dbReference type="PROSITE" id="PS51336">
    <property type="entry name" value="DM10"/>
    <property type="match status" value="1"/>
</dbReference>
<evidence type="ECO:0000259" key="6">
    <source>
        <dbReference type="PROSITE" id="PS51336"/>
    </source>
</evidence>
<keyword evidence="4" id="KW-0966">Cell projection</keyword>
<feature type="domain" description="DM10" evidence="6">
    <location>
        <begin position="1"/>
        <end position="76"/>
    </location>
</feature>
<evidence type="ECO:0000256" key="3">
    <source>
        <dbReference type="ARBA" id="ARBA00023212"/>
    </source>
</evidence>
<dbReference type="AlphaFoldDB" id="A0AAV4W7L5"/>
<dbReference type="Pfam" id="PF06565">
    <property type="entry name" value="DM10_dom"/>
    <property type="match status" value="1"/>
</dbReference>
<reference evidence="7 8" key="1">
    <citation type="submission" date="2021-06" db="EMBL/GenBank/DDBJ databases">
        <title>Caerostris darwini draft genome.</title>
        <authorList>
            <person name="Kono N."/>
            <person name="Arakawa K."/>
        </authorList>
    </citation>
    <scope>NUCLEOTIDE SEQUENCE [LARGE SCALE GENOMIC DNA]</scope>
</reference>
<protein>
    <submittedName>
        <fullName evidence="7">EF-hand domain-containing family member C2</fullName>
    </submittedName>
</protein>
<accession>A0AAV4W7L5</accession>
<dbReference type="EMBL" id="BPLQ01014208">
    <property type="protein sequence ID" value="GIY78189.1"/>
    <property type="molecule type" value="Genomic_DNA"/>
</dbReference>
<feature type="domain" description="EF-hand" evidence="5">
    <location>
        <begin position="97"/>
        <end position="132"/>
    </location>
</feature>
<evidence type="ECO:0000313" key="7">
    <source>
        <dbReference type="EMBL" id="GIY78189.1"/>
    </source>
</evidence>
<dbReference type="GO" id="GO:0005509">
    <property type="term" value="F:calcium ion binding"/>
    <property type="evidence" value="ECO:0007669"/>
    <property type="project" value="InterPro"/>
</dbReference>
<keyword evidence="3" id="KW-0206">Cytoskeleton</keyword>
<gene>
    <name evidence="7" type="primary">efhc2_0</name>
    <name evidence="7" type="ORF">CDAR_226541</name>
</gene>
<keyword evidence="8" id="KW-1185">Reference proteome</keyword>
<dbReference type="InterPro" id="IPR011992">
    <property type="entry name" value="EF-hand-dom_pair"/>
</dbReference>
<dbReference type="InterPro" id="IPR006602">
    <property type="entry name" value="DM10_dom"/>
</dbReference>
<dbReference type="SUPFAM" id="SSF47473">
    <property type="entry name" value="EF-hand"/>
    <property type="match status" value="1"/>
</dbReference>
<evidence type="ECO:0000259" key="5">
    <source>
        <dbReference type="PROSITE" id="PS50222"/>
    </source>
</evidence>
<evidence type="ECO:0000256" key="1">
    <source>
        <dbReference type="ARBA" id="ARBA00004430"/>
    </source>
</evidence>
<dbReference type="Gene3D" id="1.10.238.10">
    <property type="entry name" value="EF-hand"/>
    <property type="match status" value="1"/>
</dbReference>
<dbReference type="Gene3D" id="2.30.29.170">
    <property type="match status" value="1"/>
</dbReference>
<organism evidence="7 8">
    <name type="scientific">Caerostris darwini</name>
    <dbReference type="NCBI Taxonomy" id="1538125"/>
    <lineage>
        <taxon>Eukaryota</taxon>
        <taxon>Metazoa</taxon>
        <taxon>Ecdysozoa</taxon>
        <taxon>Arthropoda</taxon>
        <taxon>Chelicerata</taxon>
        <taxon>Arachnida</taxon>
        <taxon>Araneae</taxon>
        <taxon>Araneomorphae</taxon>
        <taxon>Entelegynae</taxon>
        <taxon>Araneoidea</taxon>
        <taxon>Araneidae</taxon>
        <taxon>Caerostris</taxon>
    </lineage>
</organism>
<dbReference type="GO" id="GO:0005930">
    <property type="term" value="C:axoneme"/>
    <property type="evidence" value="ECO:0007669"/>
    <property type="project" value="UniProtKB-SubCell"/>
</dbReference>
<keyword evidence="2" id="KW-0963">Cytoplasm</keyword>
<dbReference type="PROSITE" id="PS50222">
    <property type="entry name" value="EF_HAND_2"/>
    <property type="match status" value="1"/>
</dbReference>
<comment type="caution">
    <text evidence="7">The sequence shown here is derived from an EMBL/GenBank/DDBJ whole genome shotgun (WGS) entry which is preliminary data.</text>
</comment>
<evidence type="ECO:0000256" key="4">
    <source>
        <dbReference type="ARBA" id="ARBA00023273"/>
    </source>
</evidence>
<dbReference type="InterPro" id="IPR002048">
    <property type="entry name" value="EF_hand_dom"/>
</dbReference>